<feature type="compositionally biased region" description="Basic residues" evidence="1">
    <location>
        <begin position="1"/>
        <end position="18"/>
    </location>
</feature>
<proteinExistence type="predicted"/>
<sequence length="631" mass="73136">MSSTKPKPKGKPPKSKKPKQNEPKKPGTARDSKPNRKGKNQRQRQHLKKQPKGKSESMMAYKPQLPLKIDPSLKKLRKVPENFVENKKNLLSKFKMVTPGEKAWTQSKGEGTDYEEFLESPLHAFSVQIPLNLVMKENKLVYKPKVMEWDTYFEAVLRNTKSGFVSKYNRNNQKFARPPSASKPIANEIYNDSKIEWDEGDEKEEEKASSKKYKIQFKEISDVEKKEIMKKISSKDIPLPLPAKEPVELTEDLRENDQFYGVEQENMLDLCPENKDTLLDTPKKELEIDNTKILKVEDIESAMIKPKEQQSKEEHPKIITVEEIEKKQIQEAKQQSSSQGSQEEIVEEESQEKEDSEEIGEGEEEEETYDPSTMQEHISHLSSTSIQNPYASMNDPNQTSQMHQYFQAQTEMQTQQMIEQLNQEHIKNTLLQNPNTMMQYQQEMMYNGMNHNYGNDEEDNPFAPILKENPTSQWLYKDPQGLIRGPFSCFDMCTWYNEGYFKEDLELSLDGNNFFRLCDLRVVGQRKMEESINYGEDYSQYYQAPSGYGYEGSKQASYMPQSQYDGYSAQNIPMDQYYSGHSPQMAFPTFGQPMAYQPSPNYGQDYTHGYYSPINSLGEGNMQLPPFSKEN</sequence>
<feature type="compositionally biased region" description="Acidic residues" evidence="1">
    <location>
        <begin position="344"/>
        <end position="369"/>
    </location>
</feature>
<organism evidence="3 4">
    <name type="scientific">Euplotes crassus</name>
    <dbReference type="NCBI Taxonomy" id="5936"/>
    <lineage>
        <taxon>Eukaryota</taxon>
        <taxon>Sar</taxon>
        <taxon>Alveolata</taxon>
        <taxon>Ciliophora</taxon>
        <taxon>Intramacronucleata</taxon>
        <taxon>Spirotrichea</taxon>
        <taxon>Hypotrichia</taxon>
        <taxon>Euplotida</taxon>
        <taxon>Euplotidae</taxon>
        <taxon>Moneuplotes</taxon>
    </lineage>
</organism>
<protein>
    <recommendedName>
        <fullName evidence="2">GYF domain-containing protein</fullName>
    </recommendedName>
</protein>
<evidence type="ECO:0000313" key="3">
    <source>
        <dbReference type="EMBL" id="CAI2387460.1"/>
    </source>
</evidence>
<dbReference type="SUPFAM" id="SSF55277">
    <property type="entry name" value="GYF domain"/>
    <property type="match status" value="1"/>
</dbReference>
<dbReference type="Proteomes" id="UP001295684">
    <property type="component" value="Unassembled WGS sequence"/>
</dbReference>
<feature type="compositionally biased region" description="Basic residues" evidence="1">
    <location>
        <begin position="35"/>
        <end position="52"/>
    </location>
</feature>
<evidence type="ECO:0000313" key="4">
    <source>
        <dbReference type="Proteomes" id="UP001295684"/>
    </source>
</evidence>
<accession>A0AAD1YAZ7</accession>
<name>A0AAD1YAZ7_EUPCR</name>
<keyword evidence="4" id="KW-1185">Reference proteome</keyword>
<reference evidence="3" key="1">
    <citation type="submission" date="2023-07" db="EMBL/GenBank/DDBJ databases">
        <authorList>
            <consortium name="AG Swart"/>
            <person name="Singh M."/>
            <person name="Singh A."/>
            <person name="Seah K."/>
            <person name="Emmerich C."/>
        </authorList>
    </citation>
    <scope>NUCLEOTIDE SEQUENCE</scope>
    <source>
        <strain evidence="3">DP1</strain>
    </source>
</reference>
<feature type="region of interest" description="Disordered" evidence="1">
    <location>
        <begin position="329"/>
        <end position="398"/>
    </location>
</feature>
<feature type="compositionally biased region" description="Polar residues" evidence="1">
    <location>
        <begin position="370"/>
        <end position="398"/>
    </location>
</feature>
<dbReference type="InterPro" id="IPR003169">
    <property type="entry name" value="GYF"/>
</dbReference>
<feature type="region of interest" description="Disordered" evidence="1">
    <location>
        <begin position="1"/>
        <end position="66"/>
    </location>
</feature>
<dbReference type="Pfam" id="PF02213">
    <property type="entry name" value="GYF"/>
    <property type="match status" value="1"/>
</dbReference>
<dbReference type="EMBL" id="CAMPGE010029969">
    <property type="protein sequence ID" value="CAI2387460.1"/>
    <property type="molecule type" value="Genomic_DNA"/>
</dbReference>
<comment type="caution">
    <text evidence="3">The sequence shown here is derived from an EMBL/GenBank/DDBJ whole genome shotgun (WGS) entry which is preliminary data.</text>
</comment>
<dbReference type="InterPro" id="IPR035445">
    <property type="entry name" value="GYF-like_dom_sf"/>
</dbReference>
<gene>
    <name evidence="3" type="ORF">ECRASSUSDP1_LOCUS29093</name>
</gene>
<feature type="compositionally biased region" description="Basic and acidic residues" evidence="1">
    <location>
        <begin position="19"/>
        <end position="34"/>
    </location>
</feature>
<feature type="domain" description="GYF" evidence="2">
    <location>
        <begin position="471"/>
        <end position="518"/>
    </location>
</feature>
<dbReference type="Gene3D" id="3.30.1490.40">
    <property type="match status" value="1"/>
</dbReference>
<evidence type="ECO:0000256" key="1">
    <source>
        <dbReference type="SAM" id="MobiDB-lite"/>
    </source>
</evidence>
<feature type="compositionally biased region" description="Low complexity" evidence="1">
    <location>
        <begin position="331"/>
        <end position="343"/>
    </location>
</feature>
<dbReference type="AlphaFoldDB" id="A0AAD1YAZ7"/>
<evidence type="ECO:0000259" key="2">
    <source>
        <dbReference type="PROSITE" id="PS50829"/>
    </source>
</evidence>
<dbReference type="SMART" id="SM00444">
    <property type="entry name" value="GYF"/>
    <property type="match status" value="1"/>
</dbReference>
<dbReference type="PROSITE" id="PS50829">
    <property type="entry name" value="GYF"/>
    <property type="match status" value="1"/>
</dbReference>